<dbReference type="Proteomes" id="UP000249363">
    <property type="component" value="Unassembled WGS sequence"/>
</dbReference>
<sequence length="380" mass="42965">MTHGIEKIINAKRTVARRDSARETTLKDIGNQSTADTLNVDRKKLISVLVGIVDILRRSHAWYKKQKKKEEEVEVKKVSNLEAVDQLSSSSIDIAPRKEPPTTPTITPSKTLINSLNHNPSDYFDDRLEKLTLNPIGRLQSLSSNVLPENSQTLKNIEKDTKSPMVAHLQAVMEDSAAKPIGNVTRADHEKILHQIATGHIGPKDEESKFSYWCGFCKEIKTVEKTGVDALNERFDHIDLHFQKNENIKRWVPAKGHTEKGAQKRRDKSRKKESKRTATSRREDDSGVLYDNGYNDGDYSTYEECPSSADEACIEDKSHPDSYGESNKSRKLEQVETGEVSIYCCRCDGLLPIMALRCVECEHDSCSLCKREKRGPDRLL</sequence>
<dbReference type="STRING" id="1196081.A0A364LA72"/>
<keyword evidence="3" id="KW-1185">Reference proteome</keyword>
<dbReference type="GeneID" id="63797938"/>
<reference evidence="2 3" key="1">
    <citation type="journal article" date="2017" name="Biotechnol. Biofuels">
        <title>Differential beta-glucosidase expression as a function of carbon source availability in Talaromyces amestolkiae: a genomic and proteomic approach.</title>
        <authorList>
            <person name="de Eugenio L.I."/>
            <person name="Mendez-Liter J.A."/>
            <person name="Nieto-Dominguez M."/>
            <person name="Alonso L."/>
            <person name="Gil-Munoz J."/>
            <person name="Barriuso J."/>
            <person name="Prieto A."/>
            <person name="Martinez M.J."/>
        </authorList>
    </citation>
    <scope>NUCLEOTIDE SEQUENCE [LARGE SCALE GENOMIC DNA]</scope>
    <source>
        <strain evidence="2 3">CIB</strain>
    </source>
</reference>
<feature type="region of interest" description="Disordered" evidence="1">
    <location>
        <begin position="249"/>
        <end position="292"/>
    </location>
</feature>
<dbReference type="EMBL" id="MIKG01000020">
    <property type="protein sequence ID" value="RAO72712.1"/>
    <property type="molecule type" value="Genomic_DNA"/>
</dbReference>
<feature type="compositionally biased region" description="Basic residues" evidence="1">
    <location>
        <begin position="265"/>
        <end position="274"/>
    </location>
</feature>
<comment type="caution">
    <text evidence="2">The sequence shown here is derived from an EMBL/GenBank/DDBJ whole genome shotgun (WGS) entry which is preliminary data.</text>
</comment>
<protein>
    <submittedName>
        <fullName evidence="2">Uncharacterized protein</fullName>
    </submittedName>
</protein>
<proteinExistence type="predicted"/>
<evidence type="ECO:0000313" key="3">
    <source>
        <dbReference type="Proteomes" id="UP000249363"/>
    </source>
</evidence>
<dbReference type="AlphaFoldDB" id="A0A364LA72"/>
<gene>
    <name evidence="2" type="ORF">BHQ10_008724</name>
</gene>
<name>A0A364LA72_TALAM</name>
<evidence type="ECO:0000313" key="2">
    <source>
        <dbReference type="EMBL" id="RAO72712.1"/>
    </source>
</evidence>
<organism evidence="2 3">
    <name type="scientific">Talaromyces amestolkiae</name>
    <dbReference type="NCBI Taxonomy" id="1196081"/>
    <lineage>
        <taxon>Eukaryota</taxon>
        <taxon>Fungi</taxon>
        <taxon>Dikarya</taxon>
        <taxon>Ascomycota</taxon>
        <taxon>Pezizomycotina</taxon>
        <taxon>Eurotiomycetes</taxon>
        <taxon>Eurotiomycetidae</taxon>
        <taxon>Eurotiales</taxon>
        <taxon>Trichocomaceae</taxon>
        <taxon>Talaromyces</taxon>
        <taxon>Talaromyces sect. Talaromyces</taxon>
    </lineage>
</organism>
<accession>A0A364LA72</accession>
<evidence type="ECO:0000256" key="1">
    <source>
        <dbReference type="SAM" id="MobiDB-lite"/>
    </source>
</evidence>
<dbReference type="RefSeq" id="XP_040737226.1">
    <property type="nucleotide sequence ID" value="XM_040881561.1"/>
</dbReference>
<dbReference type="OrthoDB" id="6077919at2759"/>